<dbReference type="EMBL" id="CADCXU010015025">
    <property type="protein sequence ID" value="CAB0004471.1"/>
    <property type="molecule type" value="Genomic_DNA"/>
</dbReference>
<keyword evidence="2" id="KW-1185">Reference proteome</keyword>
<organism evidence="1 2">
    <name type="scientific">Nesidiocoris tenuis</name>
    <dbReference type="NCBI Taxonomy" id="355587"/>
    <lineage>
        <taxon>Eukaryota</taxon>
        <taxon>Metazoa</taxon>
        <taxon>Ecdysozoa</taxon>
        <taxon>Arthropoda</taxon>
        <taxon>Hexapoda</taxon>
        <taxon>Insecta</taxon>
        <taxon>Pterygota</taxon>
        <taxon>Neoptera</taxon>
        <taxon>Paraneoptera</taxon>
        <taxon>Hemiptera</taxon>
        <taxon>Heteroptera</taxon>
        <taxon>Panheteroptera</taxon>
        <taxon>Cimicomorpha</taxon>
        <taxon>Miridae</taxon>
        <taxon>Dicyphina</taxon>
        <taxon>Nesidiocoris</taxon>
    </lineage>
</organism>
<name>A0A6H5GQ02_9HEMI</name>
<dbReference type="Proteomes" id="UP000479000">
    <property type="component" value="Unassembled WGS sequence"/>
</dbReference>
<evidence type="ECO:0000313" key="2">
    <source>
        <dbReference type="Proteomes" id="UP000479000"/>
    </source>
</evidence>
<accession>A0A6H5GQ02</accession>
<sequence length="60" mass="6998">MTPTNTTNNHHTTAKHYRYHITTTTLPSLLPYLHYYHTTKSTMKLQYCPIQSIVSFGGVW</sequence>
<evidence type="ECO:0000313" key="1">
    <source>
        <dbReference type="EMBL" id="CAB0004471.1"/>
    </source>
</evidence>
<gene>
    <name evidence="1" type="ORF">NTEN_LOCUS9948</name>
</gene>
<protein>
    <submittedName>
        <fullName evidence="1">Uncharacterized protein</fullName>
    </submittedName>
</protein>
<dbReference type="AlphaFoldDB" id="A0A6H5GQ02"/>
<reference evidence="1 2" key="1">
    <citation type="submission" date="2020-02" db="EMBL/GenBank/DDBJ databases">
        <authorList>
            <person name="Ferguson B K."/>
        </authorList>
    </citation>
    <scope>NUCLEOTIDE SEQUENCE [LARGE SCALE GENOMIC DNA]</scope>
</reference>
<feature type="non-terminal residue" evidence="1">
    <location>
        <position position="60"/>
    </location>
</feature>
<proteinExistence type="predicted"/>